<sequence>MGSGEWEASRREPGTTIWPAAADAAASVAAGQIVSGGVARYPGVIRRATHTTVLMSRFSEAFQGFPTRPQIWVPHHFLVARPQQAALTSIEVTELTAVPARLRLVPEPMVEQRSVKFAPV</sequence>
<reference evidence="2" key="1">
    <citation type="journal article" date="2019" name="Int. J. Syst. Evol. Microbiol.">
        <title>The Global Catalogue of Microorganisms (GCM) 10K type strain sequencing project: providing services to taxonomists for standard genome sequencing and annotation.</title>
        <authorList>
            <consortium name="The Broad Institute Genomics Platform"/>
            <consortium name="The Broad Institute Genome Sequencing Center for Infectious Disease"/>
            <person name="Wu L."/>
            <person name="Ma J."/>
        </authorList>
    </citation>
    <scope>NUCLEOTIDE SEQUENCE [LARGE SCALE GENOMIC DNA]</scope>
    <source>
        <strain evidence="2">JCM 16902</strain>
    </source>
</reference>
<accession>A0ABP7AK43</accession>
<dbReference type="Proteomes" id="UP001501074">
    <property type="component" value="Unassembled WGS sequence"/>
</dbReference>
<proteinExistence type="predicted"/>
<gene>
    <name evidence="1" type="ORF">GCM10022223_60330</name>
</gene>
<organism evidence="1 2">
    <name type="scientific">Kineosporia mesophila</name>
    <dbReference type="NCBI Taxonomy" id="566012"/>
    <lineage>
        <taxon>Bacteria</taxon>
        <taxon>Bacillati</taxon>
        <taxon>Actinomycetota</taxon>
        <taxon>Actinomycetes</taxon>
        <taxon>Kineosporiales</taxon>
        <taxon>Kineosporiaceae</taxon>
        <taxon>Kineosporia</taxon>
    </lineage>
</organism>
<evidence type="ECO:0000313" key="1">
    <source>
        <dbReference type="EMBL" id="GAA3633947.1"/>
    </source>
</evidence>
<protein>
    <recommendedName>
        <fullName evidence="3">EVE domain-containing protein</fullName>
    </recommendedName>
</protein>
<evidence type="ECO:0000313" key="2">
    <source>
        <dbReference type="Proteomes" id="UP001501074"/>
    </source>
</evidence>
<keyword evidence="2" id="KW-1185">Reference proteome</keyword>
<comment type="caution">
    <text evidence="1">The sequence shown here is derived from an EMBL/GenBank/DDBJ whole genome shotgun (WGS) entry which is preliminary data.</text>
</comment>
<name>A0ABP7AK43_9ACTN</name>
<dbReference type="EMBL" id="BAAAZO010000012">
    <property type="protein sequence ID" value="GAA3633947.1"/>
    <property type="molecule type" value="Genomic_DNA"/>
</dbReference>
<evidence type="ECO:0008006" key="3">
    <source>
        <dbReference type="Google" id="ProtNLM"/>
    </source>
</evidence>